<evidence type="ECO:0000313" key="1">
    <source>
        <dbReference type="EMBL" id="AFJ02593.1"/>
    </source>
</evidence>
<proteinExistence type="predicted"/>
<accession>I1YI50</accession>
<dbReference type="STRING" id="754477.Q7C_1444"/>
<dbReference type="RefSeq" id="WP_014704013.1">
    <property type="nucleotide sequence ID" value="NC_017856.1"/>
</dbReference>
<dbReference type="PATRIC" id="fig|754477.3.peg.1424"/>
<dbReference type="AlphaFoldDB" id="I1YI50"/>
<dbReference type="KEGG" id="mec:Q7C_1444"/>
<sequence>MNLKKCDALRIIKKTVYDEIFVTQLDSREVCPFCLNGLLPEAT</sequence>
<evidence type="ECO:0000313" key="2">
    <source>
        <dbReference type="Proteomes" id="UP000009145"/>
    </source>
</evidence>
<protein>
    <submittedName>
        <fullName evidence="1">Uncharacterized protein</fullName>
    </submittedName>
</protein>
<keyword evidence="2" id="KW-1185">Reference proteome</keyword>
<dbReference type="HOGENOM" id="CLU_3235892_0_0_6"/>
<dbReference type="EMBL" id="CP003380">
    <property type="protein sequence ID" value="AFJ02593.1"/>
    <property type="molecule type" value="Genomic_DNA"/>
</dbReference>
<gene>
    <name evidence="1" type="ordered locus">Q7C_1444</name>
</gene>
<name>I1YI50_METFJ</name>
<dbReference type="Proteomes" id="UP000009145">
    <property type="component" value="Chromosome"/>
</dbReference>
<organism evidence="1 2">
    <name type="scientific">Methylophaga frappieri (strain ATCC BAA-2434 / DSM 25690 / JAM7)</name>
    <dbReference type="NCBI Taxonomy" id="754477"/>
    <lineage>
        <taxon>Bacteria</taxon>
        <taxon>Pseudomonadati</taxon>
        <taxon>Pseudomonadota</taxon>
        <taxon>Gammaproteobacteria</taxon>
        <taxon>Thiotrichales</taxon>
        <taxon>Piscirickettsiaceae</taxon>
        <taxon>Methylophaga</taxon>
    </lineage>
</organism>
<reference evidence="1 2" key="1">
    <citation type="journal article" date="2012" name="J. Bacteriol.">
        <title>Complete genome sequences of Methylophaga sp. strain JAM1 and Methylophaga sp. strain JAM7.</title>
        <authorList>
            <person name="Villeneuve C."/>
            <person name="Martineau C."/>
            <person name="Mauffrey F."/>
            <person name="Villemur R."/>
        </authorList>
    </citation>
    <scope>NUCLEOTIDE SEQUENCE [LARGE SCALE GENOMIC DNA]</scope>
    <source>
        <strain evidence="1 2">JAM7</strain>
    </source>
</reference>